<proteinExistence type="evidence at transcript level"/>
<keyword evidence="4 8" id="KW-0547">Nucleotide-binding</keyword>
<dbReference type="InterPro" id="IPR025777">
    <property type="entry name" value="GMPS_ATP_PPase_dom"/>
</dbReference>
<dbReference type="PANTHER" id="PTHR11922">
    <property type="entry name" value="GMP SYNTHASE-RELATED"/>
    <property type="match status" value="1"/>
</dbReference>
<dbReference type="Gene3D" id="3.40.50.620">
    <property type="entry name" value="HUPs"/>
    <property type="match status" value="1"/>
</dbReference>
<dbReference type="InterPro" id="IPR014729">
    <property type="entry name" value="Rossmann-like_a/b/a_fold"/>
</dbReference>
<dbReference type="GO" id="GO:0003921">
    <property type="term" value="F:GMP synthase activity"/>
    <property type="evidence" value="ECO:0007669"/>
    <property type="project" value="InterPro"/>
</dbReference>
<sequence>MRKNESLQVEQSLKKLGLKLQVVNAWHDFSDATTTITPGNGERSRVTNLLCNTIMPEEKRKIIGDAFIRVANDLIQQLETPNSEVLLGQGTLRPDLIESASELVSSNASGIKTHHNDTDLVRAMRSQGKVVEPLKDFHKDEVRQLGKGLGLSSEFVDRHPFPGPGLAIRILCADTPIMDGDFIETQVLLKVITDYGVNVRKKHALLGRVDVSTNECERHELLRIGLLNFQATLLPIKSVGVQGDRRSYSYVVGLSTDAEPSWESLMVLARLIPKICHNVNRVCYIFGSCVRENVQDITPTFLTSTAIATIRQADYLATQVLSESGYMDKVSQMPVVLIPIHFDRETLCRSPSCQRSVALRPFVTQDFMTGRPAMPGKHLPLSVINKMVAEIQSVPGISRVLYDLTSKPPGTTEWE</sequence>
<organism evidence="10">
    <name type="scientific">Hirondellea gigas</name>
    <dbReference type="NCBI Taxonomy" id="1518452"/>
    <lineage>
        <taxon>Eukaryota</taxon>
        <taxon>Metazoa</taxon>
        <taxon>Ecdysozoa</taxon>
        <taxon>Arthropoda</taxon>
        <taxon>Crustacea</taxon>
        <taxon>Multicrustacea</taxon>
        <taxon>Malacostraca</taxon>
        <taxon>Eumalacostraca</taxon>
        <taxon>Peracarida</taxon>
        <taxon>Amphipoda</taxon>
        <taxon>Amphilochidea</taxon>
        <taxon>Lysianassida</taxon>
        <taxon>Lysianassidira</taxon>
        <taxon>Lysianassoidea</taxon>
        <taxon>Lysianassidae</taxon>
        <taxon>Hirondellea</taxon>
    </lineage>
</organism>
<keyword evidence="7 8" id="KW-0067">ATP-binding</keyword>
<dbReference type="UniPathway" id="UPA00189">
    <property type="reaction ID" value="UER00296"/>
</dbReference>
<evidence type="ECO:0000256" key="6">
    <source>
        <dbReference type="ARBA" id="ARBA00022755"/>
    </source>
</evidence>
<comment type="caution">
    <text evidence="8">Lacks conserved residue(s) required for the propagation of feature annotation.</text>
</comment>
<dbReference type="Gene3D" id="3.30.300.10">
    <property type="match status" value="2"/>
</dbReference>
<dbReference type="Pfam" id="PF00958">
    <property type="entry name" value="GMP_synt_C"/>
    <property type="match status" value="1"/>
</dbReference>
<evidence type="ECO:0000256" key="3">
    <source>
        <dbReference type="ARBA" id="ARBA00022598"/>
    </source>
</evidence>
<dbReference type="EC" id="6.3.5.2" evidence="2"/>
<protein>
    <recommendedName>
        <fullName evidence="2">GMP synthase (glutamine-hydrolyzing)</fullName>
        <ecNumber evidence="2">6.3.5.2</ecNumber>
    </recommendedName>
</protein>
<keyword evidence="5 8" id="KW-0332">GMP biosynthesis</keyword>
<keyword evidence="3" id="KW-0436">Ligase</keyword>
<comment type="pathway">
    <text evidence="1">Purine metabolism; GMP biosynthesis; GMP from XMP (L-Gln route): step 1/1.</text>
</comment>
<dbReference type="CDD" id="cd01997">
    <property type="entry name" value="GMP_synthase_C"/>
    <property type="match status" value="1"/>
</dbReference>
<evidence type="ECO:0000256" key="2">
    <source>
        <dbReference type="ARBA" id="ARBA00012746"/>
    </source>
</evidence>
<dbReference type="SUPFAM" id="SSF54810">
    <property type="entry name" value="GMP synthetase C-terminal dimerisation domain"/>
    <property type="match status" value="2"/>
</dbReference>
<dbReference type="EMBL" id="IACT01001906">
    <property type="protein sequence ID" value="LAC21224.1"/>
    <property type="molecule type" value="mRNA"/>
</dbReference>
<dbReference type="PANTHER" id="PTHR11922:SF2">
    <property type="entry name" value="GMP SYNTHASE [GLUTAMINE-HYDROLYZING]"/>
    <property type="match status" value="1"/>
</dbReference>
<keyword evidence="6 8" id="KW-0658">Purine biosynthesis</keyword>
<reference evidence="10" key="1">
    <citation type="submission" date="2017-11" db="EMBL/GenBank/DDBJ databases">
        <title>The sensing device of the deep-sea amphipod.</title>
        <authorList>
            <person name="Kobayashi H."/>
            <person name="Nagahama T."/>
            <person name="Arai W."/>
            <person name="Sasagawa Y."/>
            <person name="Umeda M."/>
            <person name="Hayashi T."/>
            <person name="Nikaido I."/>
            <person name="Watanabe H."/>
            <person name="Oguri K."/>
            <person name="Kitazato H."/>
            <person name="Fujioka K."/>
            <person name="Kido Y."/>
            <person name="Takami H."/>
        </authorList>
    </citation>
    <scope>NUCLEOTIDE SEQUENCE</scope>
    <source>
        <tissue evidence="10">Whole body</tissue>
    </source>
</reference>
<name>A0A6A7FSM0_9CRUS</name>
<dbReference type="InterPro" id="IPR001674">
    <property type="entry name" value="GMP_synth_C"/>
</dbReference>
<dbReference type="PROSITE" id="PS51553">
    <property type="entry name" value="GMPS_ATP_PPASE"/>
    <property type="match status" value="1"/>
</dbReference>
<dbReference type="GO" id="GO:0005829">
    <property type="term" value="C:cytosol"/>
    <property type="evidence" value="ECO:0007669"/>
    <property type="project" value="TreeGrafter"/>
</dbReference>
<dbReference type="FunFam" id="3.30.300.10:FF:000008">
    <property type="entry name" value="GMP synthase [glutamine-hydrolyzing]"/>
    <property type="match status" value="1"/>
</dbReference>
<dbReference type="GO" id="GO:0005524">
    <property type="term" value="F:ATP binding"/>
    <property type="evidence" value="ECO:0007669"/>
    <property type="project" value="UniProtKB-UniRule"/>
</dbReference>
<evidence type="ECO:0000313" key="10">
    <source>
        <dbReference type="EMBL" id="LAC21224.1"/>
    </source>
</evidence>
<evidence type="ECO:0000256" key="4">
    <source>
        <dbReference type="ARBA" id="ARBA00022741"/>
    </source>
</evidence>
<evidence type="ECO:0000256" key="5">
    <source>
        <dbReference type="ARBA" id="ARBA00022749"/>
    </source>
</evidence>
<dbReference type="AlphaFoldDB" id="A0A6A7FSM0"/>
<dbReference type="SUPFAM" id="SSF52402">
    <property type="entry name" value="Adenine nucleotide alpha hydrolases-like"/>
    <property type="match status" value="1"/>
</dbReference>
<evidence type="ECO:0000256" key="1">
    <source>
        <dbReference type="ARBA" id="ARBA00005153"/>
    </source>
</evidence>
<accession>A0A6A7FSM0</accession>
<feature type="domain" description="GMPS ATP-PPase" evidence="9">
    <location>
        <begin position="1"/>
        <end position="158"/>
    </location>
</feature>
<evidence type="ECO:0000256" key="8">
    <source>
        <dbReference type="PROSITE-ProRule" id="PRU00886"/>
    </source>
</evidence>
<evidence type="ECO:0000256" key="7">
    <source>
        <dbReference type="ARBA" id="ARBA00022840"/>
    </source>
</evidence>
<evidence type="ECO:0000259" key="9">
    <source>
        <dbReference type="PROSITE" id="PS51553"/>
    </source>
</evidence>